<feature type="domain" description="Myb-like" evidence="5">
    <location>
        <begin position="416"/>
        <end position="465"/>
    </location>
</feature>
<dbReference type="AlphaFoldDB" id="A0A210PZQ4"/>
<feature type="region of interest" description="Disordered" evidence="4">
    <location>
        <begin position="646"/>
        <end position="681"/>
    </location>
</feature>
<feature type="region of interest" description="Disordered" evidence="4">
    <location>
        <begin position="746"/>
        <end position="778"/>
    </location>
</feature>
<dbReference type="PANTHER" id="PTHR46380:SF2">
    <property type="entry name" value="CYCLIN-D-BINDING MYB-LIKE TRANSCRIPTION FACTOR 1"/>
    <property type="match status" value="1"/>
</dbReference>
<keyword evidence="2" id="KW-0238">DNA-binding</keyword>
<dbReference type="FunFam" id="1.10.10.60:FF:000139">
    <property type="entry name" value="cyclin-D-binding Myb-like transcription factor 1 isoform X2"/>
    <property type="match status" value="1"/>
</dbReference>
<dbReference type="Pfam" id="PF20588">
    <property type="entry name" value="DMTF1_N"/>
    <property type="match status" value="1"/>
</dbReference>
<dbReference type="InterPro" id="IPR001005">
    <property type="entry name" value="SANT/Myb"/>
</dbReference>
<comment type="subcellular location">
    <subcellularLocation>
        <location evidence="1">Nucleus</location>
    </subcellularLocation>
</comment>
<dbReference type="CDD" id="cd00167">
    <property type="entry name" value="SANT"/>
    <property type="match status" value="2"/>
</dbReference>
<evidence type="ECO:0000313" key="7">
    <source>
        <dbReference type="EMBL" id="OWF41981.1"/>
    </source>
</evidence>
<dbReference type="InterPro" id="IPR046775">
    <property type="entry name" value="DMTF1_N"/>
</dbReference>
<dbReference type="Proteomes" id="UP000242188">
    <property type="component" value="Unassembled WGS sequence"/>
</dbReference>
<name>A0A210PZQ4_MIZYE</name>
<dbReference type="PROSITE" id="PS51294">
    <property type="entry name" value="HTH_MYB"/>
    <property type="match status" value="1"/>
</dbReference>
<dbReference type="STRING" id="6573.A0A210PZQ4"/>
<keyword evidence="3" id="KW-0539">Nucleus</keyword>
<proteinExistence type="predicted"/>
<dbReference type="PANTHER" id="PTHR46380">
    <property type="entry name" value="CYCLIN-D-BINDING MYB-LIKE TRANSCRIPTION FACTOR 1"/>
    <property type="match status" value="1"/>
</dbReference>
<dbReference type="SMART" id="SM00717">
    <property type="entry name" value="SANT"/>
    <property type="match status" value="4"/>
</dbReference>
<evidence type="ECO:0000259" key="5">
    <source>
        <dbReference type="PROSITE" id="PS50090"/>
    </source>
</evidence>
<dbReference type="OrthoDB" id="39591at2759"/>
<dbReference type="InterPro" id="IPR017930">
    <property type="entry name" value="Myb_dom"/>
</dbReference>
<sequence>MEVLSEENSPDLSSVDTTSMTDLATVNIGGAVGDLCEVAIGESVVPTVKEEGGMSNDSVCAIIKKEVDSEEPASENVLRLESGIADGYIILSREAAASLGMNSDTATVETDVTEPANKRFRFQGEDGQSYVLTVADSTNGENPDITLDDQHKNQATAAVQMEEQQLPLATAMASTVNVPLVTTTPSVSEQLLGQGNTGKKAPGNSDVTQAWFTTRFDKVAMQSKGASWKQGQWTKEEIDVLQCNIDAYCRERGISDPTEIIFGMSKDERKDFYRTVAKGLQRPLFSVYRRVTRMYDQKNHMGKYSPEEMAKLRELRCKYGNDWASIGSVLGRSASSVKDKCRLMRDTCNSGKWLPEEEHRLSAAVYELAGVKPGENVTSGLSWASVAERVLTRSEKQCRTKWLNFLNWKQKGGTEWTREDDINLVIKIANLGVSDDTEIDWTELAKNWPSVRSPQWLRGKWWSLKRHVPDYQLLSFSDLITFLKNVHLQNVRMKNPVTSSGMRLSHIGLPRQVTTADMTTLQIPMSLNSNLHSLPIQTGNLDTGSVDGDTAFQTFEVLHQTSSGTFLISQPQNSPVISLSGAAMGTDHIIVHTLPTTTIRGNENVTVQMNPTPVILSTGPSQDEVSEVVATLDASEMSSSIQLTDTITESDPDLQTLSQDGQLPGDEGEMPGSGLDSSDQLTSRGQIITSEEIFEAEETNIGSSTADTVDLVMVSTTSPSFVQTTSSELMSSLSDPMLPYGGSDLIGSSSDMEGEKSHGQICENDTDITSSDINGADS</sequence>
<feature type="domain" description="HTH myb-type" evidence="6">
    <location>
        <begin position="345"/>
        <end position="410"/>
    </location>
</feature>
<reference evidence="7 8" key="1">
    <citation type="journal article" date="2017" name="Nat. Ecol. Evol.">
        <title>Scallop genome provides insights into evolution of bilaterian karyotype and development.</title>
        <authorList>
            <person name="Wang S."/>
            <person name="Zhang J."/>
            <person name="Jiao W."/>
            <person name="Li J."/>
            <person name="Xun X."/>
            <person name="Sun Y."/>
            <person name="Guo X."/>
            <person name="Huan P."/>
            <person name="Dong B."/>
            <person name="Zhang L."/>
            <person name="Hu X."/>
            <person name="Sun X."/>
            <person name="Wang J."/>
            <person name="Zhao C."/>
            <person name="Wang Y."/>
            <person name="Wang D."/>
            <person name="Huang X."/>
            <person name="Wang R."/>
            <person name="Lv J."/>
            <person name="Li Y."/>
            <person name="Zhang Z."/>
            <person name="Liu B."/>
            <person name="Lu W."/>
            <person name="Hui Y."/>
            <person name="Liang J."/>
            <person name="Zhou Z."/>
            <person name="Hou R."/>
            <person name="Li X."/>
            <person name="Liu Y."/>
            <person name="Li H."/>
            <person name="Ning X."/>
            <person name="Lin Y."/>
            <person name="Zhao L."/>
            <person name="Xing Q."/>
            <person name="Dou J."/>
            <person name="Li Y."/>
            <person name="Mao J."/>
            <person name="Guo H."/>
            <person name="Dou H."/>
            <person name="Li T."/>
            <person name="Mu C."/>
            <person name="Jiang W."/>
            <person name="Fu Q."/>
            <person name="Fu X."/>
            <person name="Miao Y."/>
            <person name="Liu J."/>
            <person name="Yu Q."/>
            <person name="Li R."/>
            <person name="Liao H."/>
            <person name="Li X."/>
            <person name="Kong Y."/>
            <person name="Jiang Z."/>
            <person name="Chourrout D."/>
            <person name="Li R."/>
            <person name="Bao Z."/>
        </authorList>
    </citation>
    <scope>NUCLEOTIDE SEQUENCE [LARGE SCALE GENOMIC DNA]</scope>
    <source>
        <strain evidence="7 8">PY_sf001</strain>
    </source>
</reference>
<dbReference type="GO" id="GO:0000981">
    <property type="term" value="F:DNA-binding transcription factor activity, RNA polymerase II-specific"/>
    <property type="evidence" value="ECO:0007669"/>
    <property type="project" value="TreeGrafter"/>
</dbReference>
<feature type="compositionally biased region" description="Polar residues" evidence="4">
    <location>
        <begin position="767"/>
        <end position="778"/>
    </location>
</feature>
<feature type="compositionally biased region" description="Polar residues" evidence="4">
    <location>
        <begin position="646"/>
        <end position="661"/>
    </location>
</feature>
<dbReference type="Pfam" id="PF13921">
    <property type="entry name" value="Myb_DNA-bind_6"/>
    <property type="match status" value="1"/>
</dbReference>
<gene>
    <name evidence="7" type="ORF">KP79_PYT11017</name>
</gene>
<dbReference type="Gene3D" id="1.10.10.60">
    <property type="entry name" value="Homeodomain-like"/>
    <property type="match status" value="2"/>
</dbReference>
<accession>A0A210PZQ4</accession>
<dbReference type="InterPro" id="IPR051651">
    <property type="entry name" value="DMTF1_DNA-bind_reg"/>
</dbReference>
<dbReference type="EMBL" id="NEDP02005326">
    <property type="protein sequence ID" value="OWF41981.1"/>
    <property type="molecule type" value="Genomic_DNA"/>
</dbReference>
<evidence type="ECO:0000259" key="6">
    <source>
        <dbReference type="PROSITE" id="PS51294"/>
    </source>
</evidence>
<evidence type="ECO:0000313" key="8">
    <source>
        <dbReference type="Proteomes" id="UP000242188"/>
    </source>
</evidence>
<protein>
    <submittedName>
        <fullName evidence="7">Cyclin-D-binding Myb-like transcription factor 1</fullName>
    </submittedName>
</protein>
<organism evidence="7 8">
    <name type="scientific">Mizuhopecten yessoensis</name>
    <name type="common">Japanese scallop</name>
    <name type="synonym">Patinopecten yessoensis</name>
    <dbReference type="NCBI Taxonomy" id="6573"/>
    <lineage>
        <taxon>Eukaryota</taxon>
        <taxon>Metazoa</taxon>
        <taxon>Spiralia</taxon>
        <taxon>Lophotrochozoa</taxon>
        <taxon>Mollusca</taxon>
        <taxon>Bivalvia</taxon>
        <taxon>Autobranchia</taxon>
        <taxon>Pteriomorphia</taxon>
        <taxon>Pectinida</taxon>
        <taxon>Pectinoidea</taxon>
        <taxon>Pectinidae</taxon>
        <taxon>Mizuhopecten</taxon>
    </lineage>
</organism>
<comment type="caution">
    <text evidence="7">The sequence shown here is derived from an EMBL/GenBank/DDBJ whole genome shotgun (WGS) entry which is preliminary data.</text>
</comment>
<evidence type="ECO:0000256" key="1">
    <source>
        <dbReference type="ARBA" id="ARBA00004123"/>
    </source>
</evidence>
<evidence type="ECO:0000256" key="3">
    <source>
        <dbReference type="ARBA" id="ARBA00023242"/>
    </source>
</evidence>
<feature type="domain" description="Myb-like" evidence="5">
    <location>
        <begin position="345"/>
        <end position="406"/>
    </location>
</feature>
<dbReference type="GO" id="GO:0005634">
    <property type="term" value="C:nucleus"/>
    <property type="evidence" value="ECO:0007669"/>
    <property type="project" value="UniProtKB-SubCell"/>
</dbReference>
<dbReference type="PROSITE" id="PS50090">
    <property type="entry name" value="MYB_LIKE"/>
    <property type="match status" value="2"/>
</dbReference>
<dbReference type="GO" id="GO:0000978">
    <property type="term" value="F:RNA polymerase II cis-regulatory region sequence-specific DNA binding"/>
    <property type="evidence" value="ECO:0007669"/>
    <property type="project" value="TreeGrafter"/>
</dbReference>
<evidence type="ECO:0000256" key="4">
    <source>
        <dbReference type="SAM" id="MobiDB-lite"/>
    </source>
</evidence>
<keyword evidence="8" id="KW-1185">Reference proteome</keyword>
<dbReference type="InterPro" id="IPR009057">
    <property type="entry name" value="Homeodomain-like_sf"/>
</dbReference>
<dbReference type="SUPFAM" id="SSF46689">
    <property type="entry name" value="Homeodomain-like"/>
    <property type="match status" value="2"/>
</dbReference>
<evidence type="ECO:0000256" key="2">
    <source>
        <dbReference type="ARBA" id="ARBA00023125"/>
    </source>
</evidence>